<keyword evidence="11 14" id="KW-0131">Cell cycle</keyword>
<evidence type="ECO:0000313" key="19">
    <source>
        <dbReference type="Proteomes" id="UP000011686"/>
    </source>
</evidence>
<dbReference type="GO" id="GO:0008763">
    <property type="term" value="F:UDP-N-acetylmuramate-L-alanine ligase activity"/>
    <property type="evidence" value="ECO:0007669"/>
    <property type="project" value="UniProtKB-UniRule"/>
</dbReference>
<evidence type="ECO:0000256" key="8">
    <source>
        <dbReference type="ARBA" id="ARBA00022840"/>
    </source>
</evidence>
<dbReference type="InterPro" id="IPR036615">
    <property type="entry name" value="Mur_ligase_C_dom_sf"/>
</dbReference>
<comment type="subcellular location">
    <subcellularLocation>
        <location evidence="1 14">Cytoplasm</location>
    </subcellularLocation>
</comment>
<dbReference type="NCBIfam" id="TIGR01082">
    <property type="entry name" value="murC"/>
    <property type="match status" value="1"/>
</dbReference>
<dbReference type="Gene3D" id="3.90.190.20">
    <property type="entry name" value="Mur ligase, C-terminal domain"/>
    <property type="match status" value="1"/>
</dbReference>
<evidence type="ECO:0000256" key="10">
    <source>
        <dbReference type="ARBA" id="ARBA00022984"/>
    </source>
</evidence>
<evidence type="ECO:0000256" key="7">
    <source>
        <dbReference type="ARBA" id="ARBA00022741"/>
    </source>
</evidence>
<keyword evidence="7 14" id="KW-0547">Nucleotide-binding</keyword>
<keyword evidence="9 14" id="KW-0133">Cell shape</keyword>
<organism evidence="18 19">
    <name type="scientific">Candidatus Kinetoplastidibacterium crithidiae TCC036E</name>
    <dbReference type="NCBI Taxonomy" id="1208918"/>
    <lineage>
        <taxon>Bacteria</taxon>
        <taxon>Pseudomonadati</taxon>
        <taxon>Pseudomonadota</taxon>
        <taxon>Betaproteobacteria</taxon>
        <taxon>Candidatus Kinetoplastidibacterium</taxon>
    </lineage>
</organism>
<dbReference type="HOGENOM" id="CLU_028104_2_2_4"/>
<evidence type="ECO:0000256" key="4">
    <source>
        <dbReference type="ARBA" id="ARBA00022490"/>
    </source>
</evidence>
<dbReference type="Pfam" id="PF01225">
    <property type="entry name" value="Mur_ligase"/>
    <property type="match status" value="1"/>
</dbReference>
<dbReference type="STRING" id="1208918.CDEE_0894"/>
<dbReference type="EC" id="6.3.2.8" evidence="3 14"/>
<keyword evidence="6 14" id="KW-0132">Cell division</keyword>
<dbReference type="GO" id="GO:0005524">
    <property type="term" value="F:ATP binding"/>
    <property type="evidence" value="ECO:0007669"/>
    <property type="project" value="UniProtKB-UniRule"/>
</dbReference>
<sequence length="467" mass="50650">MKKNIRHIHFIGIGGSGMSGIAEVLLNLGYYITGSDIKESLITKHLISLGAVIYIGHDPKNIYGSEVVVVSSAILNTNSELIAAKSQHIPIVSRAVMLAELMRFKKGIAIAGTHGKTTTTSLIASMLAHGGFDPTFVIGGKLNSIGSNAGLGEGEYIVVEADESDGSFLNLLPVMAVITNIDADHMDTYSHNIDRLKQSFIDFVHRLPFYGKAIICSDNEMASNITSCISRPVITYGIYSDAQIYAYDIQANNMSMCFTVRRSIDKLVSPLKVRLNLPGLHNVQNALAAIAVATELEISDHDICNALDSFTGVGRRFTYVGKFPVSSNHKGGFFEVIDDYGHHPVEIAATISAARGARPNSRIILVFQPHRYTRTRDCFDEFVNVLSTVDCLLLTEVYSAGEDPLIDADGRSLARVVKLAGKVDPIFIENSTDLPQAIIDYVRNNDLVIIMGAGSISKVACQIGDLI</sequence>
<dbReference type="GO" id="GO:0071555">
    <property type="term" value="P:cell wall organization"/>
    <property type="evidence" value="ECO:0007669"/>
    <property type="project" value="UniProtKB-KW"/>
</dbReference>
<evidence type="ECO:0000256" key="5">
    <source>
        <dbReference type="ARBA" id="ARBA00022598"/>
    </source>
</evidence>
<keyword evidence="10 14" id="KW-0573">Peptidoglycan synthesis</keyword>
<evidence type="ECO:0000259" key="15">
    <source>
        <dbReference type="Pfam" id="PF01225"/>
    </source>
</evidence>
<evidence type="ECO:0000313" key="18">
    <source>
        <dbReference type="EMBL" id="AGF47852.1"/>
    </source>
</evidence>
<dbReference type="SUPFAM" id="SSF53623">
    <property type="entry name" value="MurD-like peptide ligases, catalytic domain"/>
    <property type="match status" value="1"/>
</dbReference>
<evidence type="ECO:0000259" key="16">
    <source>
        <dbReference type="Pfam" id="PF02875"/>
    </source>
</evidence>
<proteinExistence type="inferred from homology"/>
<evidence type="ECO:0000256" key="14">
    <source>
        <dbReference type="HAMAP-Rule" id="MF_00046"/>
    </source>
</evidence>
<dbReference type="Proteomes" id="UP000011686">
    <property type="component" value="Chromosome"/>
</dbReference>
<dbReference type="GO" id="GO:0008360">
    <property type="term" value="P:regulation of cell shape"/>
    <property type="evidence" value="ECO:0007669"/>
    <property type="project" value="UniProtKB-KW"/>
</dbReference>
<dbReference type="InterPro" id="IPR013221">
    <property type="entry name" value="Mur_ligase_cen"/>
</dbReference>
<dbReference type="AlphaFoldDB" id="M1LQH8"/>
<evidence type="ECO:0000256" key="1">
    <source>
        <dbReference type="ARBA" id="ARBA00004496"/>
    </source>
</evidence>
<dbReference type="Pfam" id="PF08245">
    <property type="entry name" value="Mur_ligase_M"/>
    <property type="match status" value="1"/>
</dbReference>
<evidence type="ECO:0000256" key="12">
    <source>
        <dbReference type="ARBA" id="ARBA00023316"/>
    </source>
</evidence>
<dbReference type="PATRIC" id="fig|1208918.3.peg.552"/>
<dbReference type="InterPro" id="IPR005758">
    <property type="entry name" value="UDP-N-AcMur_Ala_ligase_MurC"/>
</dbReference>
<evidence type="ECO:0000256" key="6">
    <source>
        <dbReference type="ARBA" id="ARBA00022618"/>
    </source>
</evidence>
<keyword evidence="8 14" id="KW-0067">ATP-binding</keyword>
<dbReference type="Gene3D" id="3.40.50.720">
    <property type="entry name" value="NAD(P)-binding Rossmann-like Domain"/>
    <property type="match status" value="1"/>
</dbReference>
<dbReference type="PANTHER" id="PTHR43445">
    <property type="entry name" value="UDP-N-ACETYLMURAMATE--L-ALANINE LIGASE-RELATED"/>
    <property type="match status" value="1"/>
</dbReference>
<dbReference type="InterPro" id="IPR050061">
    <property type="entry name" value="MurCDEF_pg_biosynth"/>
</dbReference>
<evidence type="ECO:0000259" key="17">
    <source>
        <dbReference type="Pfam" id="PF08245"/>
    </source>
</evidence>
<dbReference type="EMBL" id="CP003804">
    <property type="protein sequence ID" value="AGF47852.1"/>
    <property type="molecule type" value="Genomic_DNA"/>
</dbReference>
<dbReference type="SUPFAM" id="SSF53244">
    <property type="entry name" value="MurD-like peptide ligases, peptide-binding domain"/>
    <property type="match status" value="1"/>
</dbReference>
<dbReference type="HAMAP" id="MF_00046">
    <property type="entry name" value="MurC"/>
    <property type="match status" value="1"/>
</dbReference>
<dbReference type="RefSeq" id="WP_015238306.1">
    <property type="nucleotide sequence ID" value="NC_020283.1"/>
</dbReference>
<feature type="domain" description="Mur ligase C-terminal" evidence="16">
    <location>
        <begin position="334"/>
        <end position="454"/>
    </location>
</feature>
<keyword evidence="19" id="KW-1185">Reference proteome</keyword>
<gene>
    <name evidence="14" type="primary">murC</name>
    <name evidence="18" type="ORF">CDEE_0894</name>
</gene>
<reference evidence="18 19" key="1">
    <citation type="journal article" date="2013" name="Genome Biol. Evol.">
        <title>Genome evolution and phylogenomic analysis of candidatus kinetoplastibacterium, the betaproteobacterial endosymbionts of strigomonas and angomonas.</title>
        <authorList>
            <person name="Alves J.M."/>
            <person name="Serrano M.G."/>
            <person name="Maia da Silva F."/>
            <person name="Voegtly L.J."/>
            <person name="Matveyev A.V."/>
            <person name="Teixeira M.M."/>
            <person name="Camargo E.P."/>
            <person name="Buck G.A."/>
        </authorList>
    </citation>
    <scope>NUCLEOTIDE SEQUENCE [LARGE SCALE GENOMIC DNA]</scope>
    <source>
        <strain evidence="18 19">TCC036E</strain>
    </source>
</reference>
<dbReference type="eggNOG" id="COG0773">
    <property type="taxonomic scope" value="Bacteria"/>
</dbReference>
<feature type="domain" description="Mur ligase central" evidence="17">
    <location>
        <begin position="110"/>
        <end position="293"/>
    </location>
</feature>
<keyword evidence="12 14" id="KW-0961">Cell wall biogenesis/degradation</keyword>
<comment type="function">
    <text evidence="14">Cell wall formation.</text>
</comment>
<protein>
    <recommendedName>
        <fullName evidence="3 14">UDP-N-acetylmuramate--L-alanine ligase</fullName>
        <ecNumber evidence="3 14">6.3.2.8</ecNumber>
    </recommendedName>
    <alternativeName>
        <fullName evidence="14">UDP-N-acetylmuramoyl-L-alanine synthetase</fullName>
    </alternativeName>
</protein>
<dbReference type="InterPro" id="IPR004101">
    <property type="entry name" value="Mur_ligase_C"/>
</dbReference>
<dbReference type="Gene3D" id="3.40.1190.10">
    <property type="entry name" value="Mur-like, catalytic domain"/>
    <property type="match status" value="1"/>
</dbReference>
<keyword evidence="4 14" id="KW-0963">Cytoplasm</keyword>
<dbReference type="SUPFAM" id="SSF51984">
    <property type="entry name" value="MurCD N-terminal domain"/>
    <property type="match status" value="1"/>
</dbReference>
<accession>M1LQH8</accession>
<name>M1LQH8_9PROT</name>
<dbReference type="InterPro" id="IPR036565">
    <property type="entry name" value="Mur-like_cat_sf"/>
</dbReference>
<evidence type="ECO:0000256" key="9">
    <source>
        <dbReference type="ARBA" id="ARBA00022960"/>
    </source>
</evidence>
<dbReference type="UniPathway" id="UPA00219"/>
<dbReference type="InterPro" id="IPR000713">
    <property type="entry name" value="Mur_ligase_N"/>
</dbReference>
<evidence type="ECO:0000256" key="11">
    <source>
        <dbReference type="ARBA" id="ARBA00023306"/>
    </source>
</evidence>
<dbReference type="GO" id="GO:0005737">
    <property type="term" value="C:cytoplasm"/>
    <property type="evidence" value="ECO:0007669"/>
    <property type="project" value="UniProtKB-SubCell"/>
</dbReference>
<dbReference type="PANTHER" id="PTHR43445:SF3">
    <property type="entry name" value="UDP-N-ACETYLMURAMATE--L-ALANINE LIGASE"/>
    <property type="match status" value="1"/>
</dbReference>
<comment type="similarity">
    <text evidence="14">Belongs to the MurCDEF family.</text>
</comment>
<dbReference type="GO" id="GO:0051301">
    <property type="term" value="P:cell division"/>
    <property type="evidence" value="ECO:0007669"/>
    <property type="project" value="UniProtKB-KW"/>
</dbReference>
<dbReference type="GO" id="GO:0009252">
    <property type="term" value="P:peptidoglycan biosynthetic process"/>
    <property type="evidence" value="ECO:0007669"/>
    <property type="project" value="UniProtKB-UniRule"/>
</dbReference>
<dbReference type="Pfam" id="PF02875">
    <property type="entry name" value="Mur_ligase_C"/>
    <property type="match status" value="1"/>
</dbReference>
<feature type="binding site" evidence="14">
    <location>
        <begin position="112"/>
        <end position="118"/>
    </location>
    <ligand>
        <name>ATP</name>
        <dbReference type="ChEBI" id="CHEBI:30616"/>
    </ligand>
</feature>
<evidence type="ECO:0000256" key="3">
    <source>
        <dbReference type="ARBA" id="ARBA00012211"/>
    </source>
</evidence>
<comment type="catalytic activity">
    <reaction evidence="13 14">
        <text>UDP-N-acetyl-alpha-D-muramate + L-alanine + ATP = UDP-N-acetyl-alpha-D-muramoyl-L-alanine + ADP + phosphate + H(+)</text>
        <dbReference type="Rhea" id="RHEA:23372"/>
        <dbReference type="ChEBI" id="CHEBI:15378"/>
        <dbReference type="ChEBI" id="CHEBI:30616"/>
        <dbReference type="ChEBI" id="CHEBI:43474"/>
        <dbReference type="ChEBI" id="CHEBI:57972"/>
        <dbReference type="ChEBI" id="CHEBI:70757"/>
        <dbReference type="ChEBI" id="CHEBI:83898"/>
        <dbReference type="ChEBI" id="CHEBI:456216"/>
        <dbReference type="EC" id="6.3.2.8"/>
    </reaction>
</comment>
<comment type="pathway">
    <text evidence="2 14">Cell wall biogenesis; peptidoglycan biosynthesis.</text>
</comment>
<keyword evidence="5 14" id="KW-0436">Ligase</keyword>
<dbReference type="KEGG" id="kct:CDEE_0894"/>
<feature type="domain" description="Mur ligase N-terminal catalytic" evidence="15">
    <location>
        <begin position="7"/>
        <end position="105"/>
    </location>
</feature>
<evidence type="ECO:0000256" key="13">
    <source>
        <dbReference type="ARBA" id="ARBA00047833"/>
    </source>
</evidence>
<evidence type="ECO:0000256" key="2">
    <source>
        <dbReference type="ARBA" id="ARBA00004752"/>
    </source>
</evidence>